<comment type="caution">
    <text evidence="2">The sequence shown here is derived from an EMBL/GenBank/DDBJ whole genome shotgun (WGS) entry which is preliminary data.</text>
</comment>
<dbReference type="InterPro" id="IPR047951">
    <property type="entry name" value="Transpos_ISL3"/>
</dbReference>
<reference evidence="3" key="1">
    <citation type="submission" date="2016-07" db="EMBL/GenBank/DDBJ databases">
        <title>Frankia sp. NRRL B-16219 Genome sequencing.</title>
        <authorList>
            <person name="Ghodhbane-Gtari F."/>
            <person name="Swanson E."/>
            <person name="Gueddou A."/>
            <person name="Louati M."/>
            <person name="Nouioui I."/>
            <person name="Hezbri K."/>
            <person name="Abebe-Akele F."/>
            <person name="Simpson S."/>
            <person name="Morris K."/>
            <person name="Thomas K."/>
            <person name="Gtari M."/>
            <person name="Tisa L.S."/>
        </authorList>
    </citation>
    <scope>NUCLEOTIDE SEQUENCE [LARGE SCALE GENOMIC DNA]</scope>
    <source>
        <strain evidence="3">NRRL B-16219</strain>
    </source>
</reference>
<name>A0A1S1Q592_9ACTN</name>
<dbReference type="InterPro" id="IPR002560">
    <property type="entry name" value="Transposase_DDE"/>
</dbReference>
<dbReference type="Proteomes" id="UP000179769">
    <property type="component" value="Unassembled WGS sequence"/>
</dbReference>
<sequence length="381" mass="42368">MLGVDDFALRRGHTYGTVLVDVTTGQPVDLLTDREADTFAAWLKSHPGTETVCRDRGGAYADGARTGAPDATQIADRWHLWHNLAGYVEKTVTRHRADLREPAAEPVPRPAEPEQVDVEAKAAAVRAEQFEQQDFVRHARDRYAAVQELKAQGLGIKTIKRQLGLAKETVRKYYRAETVEDVLARAREGRVSVLDAHKPYLHERFNVGVTNGSQLFREISARGYTGSQTIVLAYLRPLRAAGRAPAPAPAAPKVRTVTRWILTRPDRLDADDTTALKKILERSPPLAATATHVAGFAEMLVERHGDRLDAWIAMVEADDQPDLHRFTHGLRNDHAAVLAGLTEPHSSGVVEGNVNRIKMIKRQMYGRASFDLLRKRVLLAR</sequence>
<evidence type="ECO:0000313" key="3">
    <source>
        <dbReference type="Proteomes" id="UP000179769"/>
    </source>
</evidence>
<dbReference type="EMBL" id="MAXA01000183">
    <property type="protein sequence ID" value="OHV30033.1"/>
    <property type="molecule type" value="Genomic_DNA"/>
</dbReference>
<evidence type="ECO:0000313" key="2">
    <source>
        <dbReference type="EMBL" id="OHV30033.1"/>
    </source>
</evidence>
<gene>
    <name evidence="2" type="ORF">BBK14_34055</name>
</gene>
<keyword evidence="3" id="KW-1185">Reference proteome</keyword>
<proteinExistence type="predicted"/>
<dbReference type="Gene3D" id="1.10.10.60">
    <property type="entry name" value="Homeodomain-like"/>
    <property type="match status" value="1"/>
</dbReference>
<dbReference type="PANTHER" id="PTHR33498">
    <property type="entry name" value="TRANSPOSASE FOR INSERTION SEQUENCE ELEMENT IS1557"/>
    <property type="match status" value="1"/>
</dbReference>
<dbReference type="PANTHER" id="PTHR33498:SF1">
    <property type="entry name" value="TRANSPOSASE FOR INSERTION SEQUENCE ELEMENT IS1557"/>
    <property type="match status" value="1"/>
</dbReference>
<organism evidence="2 3">
    <name type="scientific">Parafrankia soli</name>
    <dbReference type="NCBI Taxonomy" id="2599596"/>
    <lineage>
        <taxon>Bacteria</taxon>
        <taxon>Bacillati</taxon>
        <taxon>Actinomycetota</taxon>
        <taxon>Actinomycetes</taxon>
        <taxon>Frankiales</taxon>
        <taxon>Frankiaceae</taxon>
        <taxon>Parafrankia</taxon>
    </lineage>
</organism>
<accession>A0A1S1Q592</accession>
<evidence type="ECO:0000259" key="1">
    <source>
        <dbReference type="PROSITE" id="PS50531"/>
    </source>
</evidence>
<dbReference type="AlphaFoldDB" id="A0A1S1Q592"/>
<dbReference type="Pfam" id="PF01610">
    <property type="entry name" value="DDE_Tnp_ISL3"/>
    <property type="match status" value="2"/>
</dbReference>
<dbReference type="PROSITE" id="PS50531">
    <property type="entry name" value="HTH_IS21"/>
    <property type="match status" value="1"/>
</dbReference>
<feature type="domain" description="HTH IS21-type" evidence="1">
    <location>
        <begin position="141"/>
        <end position="205"/>
    </location>
</feature>
<dbReference type="NCBIfam" id="NF033550">
    <property type="entry name" value="transpos_ISL3"/>
    <property type="match status" value="1"/>
</dbReference>
<dbReference type="InterPro" id="IPR017894">
    <property type="entry name" value="HTH_IS21_transposase_type"/>
</dbReference>
<protein>
    <submittedName>
        <fullName evidence="2">Transposase</fullName>
    </submittedName>
</protein>